<dbReference type="Proteomes" id="UP000582231">
    <property type="component" value="Unassembled WGS sequence"/>
</dbReference>
<keyword evidence="2" id="KW-0472">Membrane</keyword>
<comment type="caution">
    <text evidence="3">The sequence shown here is derived from an EMBL/GenBank/DDBJ whole genome shotgun (WGS) entry which is preliminary data.</text>
</comment>
<gene>
    <name evidence="3" type="ORF">BJ958_002260</name>
</gene>
<keyword evidence="4" id="KW-1185">Reference proteome</keyword>
<feature type="region of interest" description="Disordered" evidence="1">
    <location>
        <begin position="118"/>
        <end position="175"/>
    </location>
</feature>
<feature type="transmembrane region" description="Helical" evidence="2">
    <location>
        <begin position="93"/>
        <end position="113"/>
    </location>
</feature>
<evidence type="ECO:0000313" key="3">
    <source>
        <dbReference type="EMBL" id="NYD30714.1"/>
    </source>
</evidence>
<keyword evidence="2" id="KW-0812">Transmembrane</keyword>
<feature type="compositionally biased region" description="Pro residues" evidence="1">
    <location>
        <begin position="123"/>
        <end position="154"/>
    </location>
</feature>
<sequence>MELHDVLRELVNEHGRGILDDATGFRGVLDDVLAEDQATTGDINLLVDAVRFGVLNPLGEMIDGGADPARAVEEAGLRLARDRGGDDQAASSWAAAVLGYAVGAVPAAVVLRYRSSRPASGQLPPPTVAPSGPPYQSPPPTAWPPAPPAPPQPTVAPTGLPTSGPTSAPNPYTAPASYSPAPGGYAPPAGFATPPAKRRGAGIWVAAAVAGVVVVGGGVAGVIALSGGGDDPGPRRTESSEPKEPAVKVDAASLDERYGTLASKISAGVTDCKAGKPGDGESEVVTCTVSTGTLRLVTYEDDDAFTAARTARFDYRAGTMSADNGATALYEYDPERGGTTDPAVVYWDSQGAKQSALLEGEGTATIDAVVASFTSTSPRVTEPTAPAHPKLIEFIKINMDVAKCTRERTFFTGETEESSCETDDSGIIVSVGRYSTRKQMKADRRYYKKQYDQAGTQGGGGTWRFGDGPTEGGYYAYLDSSGDTATIYWDWNADDCYCYGVARNFEGDLDGLEKWWPSDN</sequence>
<dbReference type="EMBL" id="JACCBF010000001">
    <property type="protein sequence ID" value="NYD30714.1"/>
    <property type="molecule type" value="Genomic_DNA"/>
</dbReference>
<feature type="region of interest" description="Disordered" evidence="1">
    <location>
        <begin position="225"/>
        <end position="245"/>
    </location>
</feature>
<protein>
    <submittedName>
        <fullName evidence="3">Uncharacterized protein</fullName>
    </submittedName>
</protein>
<proteinExistence type="predicted"/>
<name>A0A852RS04_9ACTN</name>
<feature type="transmembrane region" description="Helical" evidence="2">
    <location>
        <begin position="203"/>
        <end position="225"/>
    </location>
</feature>
<accession>A0A852RS04</accession>
<evidence type="ECO:0000313" key="4">
    <source>
        <dbReference type="Proteomes" id="UP000582231"/>
    </source>
</evidence>
<reference evidence="3 4" key="1">
    <citation type="submission" date="2020-07" db="EMBL/GenBank/DDBJ databases">
        <title>Sequencing the genomes of 1000 actinobacteria strains.</title>
        <authorList>
            <person name="Klenk H.-P."/>
        </authorList>
    </citation>
    <scope>NUCLEOTIDE SEQUENCE [LARGE SCALE GENOMIC DNA]</scope>
    <source>
        <strain evidence="3 4">DSM 19082</strain>
    </source>
</reference>
<dbReference type="RefSeq" id="WP_179726933.1">
    <property type="nucleotide sequence ID" value="NZ_BAABEF010000001.1"/>
</dbReference>
<dbReference type="AlphaFoldDB" id="A0A852RS04"/>
<organism evidence="3 4">
    <name type="scientific">Nocardioides kongjuensis</name>
    <dbReference type="NCBI Taxonomy" id="349522"/>
    <lineage>
        <taxon>Bacteria</taxon>
        <taxon>Bacillati</taxon>
        <taxon>Actinomycetota</taxon>
        <taxon>Actinomycetes</taxon>
        <taxon>Propionibacteriales</taxon>
        <taxon>Nocardioidaceae</taxon>
        <taxon>Nocardioides</taxon>
    </lineage>
</organism>
<evidence type="ECO:0000256" key="2">
    <source>
        <dbReference type="SAM" id="Phobius"/>
    </source>
</evidence>
<feature type="compositionally biased region" description="Basic and acidic residues" evidence="1">
    <location>
        <begin position="232"/>
        <end position="245"/>
    </location>
</feature>
<keyword evidence="2" id="KW-1133">Transmembrane helix</keyword>
<evidence type="ECO:0000256" key="1">
    <source>
        <dbReference type="SAM" id="MobiDB-lite"/>
    </source>
</evidence>
<feature type="compositionally biased region" description="Low complexity" evidence="1">
    <location>
        <begin position="165"/>
        <end position="175"/>
    </location>
</feature>